<dbReference type="Pfam" id="PF00069">
    <property type="entry name" value="Pkinase"/>
    <property type="match status" value="1"/>
</dbReference>
<gene>
    <name evidence="8" type="ORF">OKIOD_LOCUS15424</name>
</gene>
<sequence>MGDKEKNVEDILKPGDIIKEKWIIVKMIGMGGFGQIYEAKYMKSGESAAVKVESSQYDKQVLKMEAEVLQKMKGKSKYICKFFGCGRESKFNYIIMSLLGNNISALRKATDSGYFSTSTALRLGVQMLRAIRSLHDVGYLHRDVKPSNFALGMGRHSRRLFIYDFGLARKFADDRGMLRPPRDTKCPFRGTLRYASLNAHNGQELGRHDDLWSFFYLMIEITYGQLPWRSLREAERIKHAKMRFDHKRFFELERVPKELKPFREYLESLDYYTKPNYDYLIGRLEFGMRERKIDKSEPLDWERL</sequence>
<keyword evidence="3 6" id="KW-0547">Nucleotide-binding</keyword>
<evidence type="ECO:0000256" key="5">
    <source>
        <dbReference type="ARBA" id="ARBA00022840"/>
    </source>
</evidence>
<evidence type="ECO:0000259" key="7">
    <source>
        <dbReference type="PROSITE" id="PS50011"/>
    </source>
</evidence>
<evidence type="ECO:0000256" key="6">
    <source>
        <dbReference type="PROSITE-ProRule" id="PRU10141"/>
    </source>
</evidence>
<protein>
    <submittedName>
        <fullName evidence="8">Oidioi.mRNA.OKI2018_I69.chr2.g6659.t1.cds</fullName>
    </submittedName>
</protein>
<keyword evidence="9" id="KW-1185">Reference proteome</keyword>
<keyword evidence="2" id="KW-0808">Transferase</keyword>
<dbReference type="PROSITE" id="PS50011">
    <property type="entry name" value="PROTEIN_KINASE_DOM"/>
    <property type="match status" value="1"/>
</dbReference>
<dbReference type="PANTHER" id="PTHR11909">
    <property type="entry name" value="CASEIN KINASE-RELATED"/>
    <property type="match status" value="1"/>
</dbReference>
<evidence type="ECO:0000256" key="2">
    <source>
        <dbReference type="ARBA" id="ARBA00022679"/>
    </source>
</evidence>
<dbReference type="EMBL" id="OU015567">
    <property type="protein sequence ID" value="CAG5112443.1"/>
    <property type="molecule type" value="Genomic_DNA"/>
</dbReference>
<dbReference type="InterPro" id="IPR011009">
    <property type="entry name" value="Kinase-like_dom_sf"/>
</dbReference>
<evidence type="ECO:0000313" key="8">
    <source>
        <dbReference type="EMBL" id="CAG5112443.1"/>
    </source>
</evidence>
<keyword evidence="4" id="KW-0418">Kinase</keyword>
<dbReference type="SMART" id="SM00220">
    <property type="entry name" value="S_TKc"/>
    <property type="match status" value="1"/>
</dbReference>
<keyword evidence="1" id="KW-0723">Serine/threonine-protein kinase</keyword>
<feature type="domain" description="Protein kinase" evidence="7">
    <location>
        <begin position="22"/>
        <end position="286"/>
    </location>
</feature>
<accession>A0ABN7TAL5</accession>
<dbReference type="InterPro" id="IPR000719">
    <property type="entry name" value="Prot_kinase_dom"/>
</dbReference>
<keyword evidence="5 6" id="KW-0067">ATP-binding</keyword>
<dbReference type="Gene3D" id="1.10.510.10">
    <property type="entry name" value="Transferase(Phosphotransferase) domain 1"/>
    <property type="match status" value="1"/>
</dbReference>
<proteinExistence type="predicted"/>
<dbReference type="Proteomes" id="UP001158576">
    <property type="component" value="Chromosome 2"/>
</dbReference>
<dbReference type="PROSITE" id="PS00107">
    <property type="entry name" value="PROTEIN_KINASE_ATP"/>
    <property type="match status" value="1"/>
</dbReference>
<dbReference type="InterPro" id="IPR047916">
    <property type="entry name" value="TTBK_Asator-like_STKc"/>
</dbReference>
<dbReference type="InterPro" id="IPR050235">
    <property type="entry name" value="CK1_Ser-Thr_kinase"/>
</dbReference>
<evidence type="ECO:0000256" key="3">
    <source>
        <dbReference type="ARBA" id="ARBA00022741"/>
    </source>
</evidence>
<dbReference type="InterPro" id="IPR017441">
    <property type="entry name" value="Protein_kinase_ATP_BS"/>
</dbReference>
<dbReference type="CDD" id="cd14017">
    <property type="entry name" value="STKc_TTBK"/>
    <property type="match status" value="1"/>
</dbReference>
<organism evidence="8 9">
    <name type="scientific">Oikopleura dioica</name>
    <name type="common">Tunicate</name>
    <dbReference type="NCBI Taxonomy" id="34765"/>
    <lineage>
        <taxon>Eukaryota</taxon>
        <taxon>Metazoa</taxon>
        <taxon>Chordata</taxon>
        <taxon>Tunicata</taxon>
        <taxon>Appendicularia</taxon>
        <taxon>Copelata</taxon>
        <taxon>Oikopleuridae</taxon>
        <taxon>Oikopleura</taxon>
    </lineage>
</organism>
<evidence type="ECO:0000313" key="9">
    <source>
        <dbReference type="Proteomes" id="UP001158576"/>
    </source>
</evidence>
<evidence type="ECO:0000256" key="4">
    <source>
        <dbReference type="ARBA" id="ARBA00022777"/>
    </source>
</evidence>
<evidence type="ECO:0000256" key="1">
    <source>
        <dbReference type="ARBA" id="ARBA00022527"/>
    </source>
</evidence>
<name>A0ABN7TAL5_OIKDI</name>
<dbReference type="SUPFAM" id="SSF56112">
    <property type="entry name" value="Protein kinase-like (PK-like)"/>
    <property type="match status" value="1"/>
</dbReference>
<feature type="binding site" evidence="6">
    <location>
        <position position="51"/>
    </location>
    <ligand>
        <name>ATP</name>
        <dbReference type="ChEBI" id="CHEBI:30616"/>
    </ligand>
</feature>
<reference evidence="8 9" key="1">
    <citation type="submission" date="2021-04" db="EMBL/GenBank/DDBJ databases">
        <authorList>
            <person name="Bliznina A."/>
        </authorList>
    </citation>
    <scope>NUCLEOTIDE SEQUENCE [LARGE SCALE GENOMIC DNA]</scope>
</reference>